<dbReference type="EMBL" id="JBBBZM010000021">
    <property type="protein sequence ID" value="KAL0638458.1"/>
    <property type="molecule type" value="Genomic_DNA"/>
</dbReference>
<dbReference type="InterPro" id="IPR013783">
    <property type="entry name" value="Ig-like_fold"/>
</dbReference>
<evidence type="ECO:0000313" key="6">
    <source>
        <dbReference type="Proteomes" id="UP001447188"/>
    </source>
</evidence>
<proteinExistence type="predicted"/>
<evidence type="ECO:0000256" key="1">
    <source>
        <dbReference type="SAM" id="MobiDB-lite"/>
    </source>
</evidence>
<keyword evidence="2" id="KW-0812">Transmembrane</keyword>
<keyword evidence="2" id="KW-0472">Membrane</keyword>
<sequence>MAVFFLFLLCASIVAGAPSVSFPINSQVPPVARVSGIFEFAFSPWTFTSDVQPISYTLVSGPSWLMFDSTTRNLYGTPTQEDVGVFTIKITATDSTGSADTEATLVVSSEIGPVVGRGIGSQLKDIGEVDGRGGLVFLPGQAYDFSFAHDTFAPPGVVKKYEAVSTGNTPLPSWINFDGGRLKFTGTTPKLTSLIAPPQTWDVTLIASDYPGFAGASVSFQIVVGPHRILFEDTSFTTNATAGSQFSYKIPRESILLDSEPIASENLSSISTTASDWLSFDPTTYILSGTPPQGAGSTKVSIVARDVFGGSAQAELEISVLSPPTSIFTTEIPDFNVTGGEKFVYSFNRSSLSSKDVKLSVKYKPVTVDWISFDAGNLQFRGKAPNDSLSVEVLVSAQSPGKLSDSRSFNIHVASLQSTVTSTELIPTTGTAVPTRTSLPKDTSNKLDMSAGAIAKRRRKRTLIIVLATVLPLCVVCSFLFIWYFISRQKGGDSSTYSSRSATPMGSEISRPLEALPAPWQLNSKIKDSDLPRRLSTFGYFTTDGSGRISNGFMSSMMSSDGTILRLGTPPTPPTPPTQLLPPAPENVERNSTAINFSKSPAVPRASYPSGPSYSLHPALAKSNSRGPAGHPAHQRVSSRGVNGHPPRRLSDQSHKRHSSMSTKGAVNRRMSSGVGHGRPTFGGPPGYGVPKRSWRRTTITPGFWVGGRGLRESDATFETVSTEIFNQIAQIGQTNNIDQPSVRLVGDSPEGSAGKAAQARARGSSPFFAGSATAWRRSSKLHAPPPVFKPSKWQENDQDSLMDDVIRTMSRENSHTKTIGTYSSLNLPETPMRRYNSALPPHFATSSSFGNYRTAGAADGGEGEFKHVVDENGQRIWYPNRSRGSEITAYSRGGSSYYPYEPFEYGVAVTSTRAQGPTAGRPSYEEERRPYVPSKGTEPIPPPRQRAKLVDFTKKRPVSISEEGGEDDQNKSSFPGDMAYL</sequence>
<comment type="caution">
    <text evidence="5">The sequence shown here is derived from an EMBL/GenBank/DDBJ whole genome shotgun (WGS) entry which is preliminary data.</text>
</comment>
<evidence type="ECO:0000256" key="3">
    <source>
        <dbReference type="SAM" id="SignalP"/>
    </source>
</evidence>
<dbReference type="InterPro" id="IPR006644">
    <property type="entry name" value="Cadg"/>
</dbReference>
<feature type="compositionally biased region" description="Polar residues" evidence="1">
    <location>
        <begin position="492"/>
        <end position="504"/>
    </location>
</feature>
<dbReference type="Gene3D" id="2.60.40.10">
    <property type="entry name" value="Immunoglobulins"/>
    <property type="match status" value="4"/>
</dbReference>
<organism evidence="5 6">
    <name type="scientific">Discina gigas</name>
    <dbReference type="NCBI Taxonomy" id="1032678"/>
    <lineage>
        <taxon>Eukaryota</taxon>
        <taxon>Fungi</taxon>
        <taxon>Dikarya</taxon>
        <taxon>Ascomycota</taxon>
        <taxon>Pezizomycotina</taxon>
        <taxon>Pezizomycetes</taxon>
        <taxon>Pezizales</taxon>
        <taxon>Discinaceae</taxon>
        <taxon>Discina</taxon>
    </lineage>
</organism>
<feature type="region of interest" description="Disordered" evidence="1">
    <location>
        <begin position="596"/>
        <end position="694"/>
    </location>
</feature>
<feature type="signal peptide" evidence="3">
    <location>
        <begin position="1"/>
        <end position="16"/>
    </location>
</feature>
<gene>
    <name evidence="5" type="primary">AXL2</name>
    <name evidence="5" type="ORF">Q9L58_002394</name>
</gene>
<dbReference type="Proteomes" id="UP001447188">
    <property type="component" value="Unassembled WGS sequence"/>
</dbReference>
<reference evidence="5 6" key="1">
    <citation type="submission" date="2024-02" db="EMBL/GenBank/DDBJ databases">
        <title>Discinaceae phylogenomics.</title>
        <authorList>
            <person name="Dirks A.C."/>
            <person name="James T.Y."/>
        </authorList>
    </citation>
    <scope>NUCLEOTIDE SEQUENCE [LARGE SCALE GENOMIC DNA]</scope>
    <source>
        <strain evidence="5 6">ACD0624</strain>
    </source>
</reference>
<feature type="chain" id="PRO_5045870688" evidence="3">
    <location>
        <begin position="17"/>
        <end position="982"/>
    </location>
</feature>
<evidence type="ECO:0000256" key="2">
    <source>
        <dbReference type="SAM" id="Phobius"/>
    </source>
</evidence>
<feature type="domain" description="Dystroglycan-type cadherin-like" evidence="4">
    <location>
        <begin position="133"/>
        <end position="231"/>
    </location>
</feature>
<feature type="region of interest" description="Disordered" evidence="1">
    <location>
        <begin position="913"/>
        <end position="982"/>
    </location>
</feature>
<protein>
    <submittedName>
        <fullName evidence="5">Polarity establishment/cellular polarization</fullName>
    </submittedName>
</protein>
<keyword evidence="6" id="KW-1185">Reference proteome</keyword>
<keyword evidence="2" id="KW-1133">Transmembrane helix</keyword>
<evidence type="ECO:0000313" key="5">
    <source>
        <dbReference type="EMBL" id="KAL0638458.1"/>
    </source>
</evidence>
<feature type="domain" description="Dystroglycan-type cadherin-like" evidence="4">
    <location>
        <begin position="232"/>
        <end position="327"/>
    </location>
</feature>
<accession>A0ABR3GR98</accession>
<keyword evidence="3" id="KW-0732">Signal</keyword>
<evidence type="ECO:0000259" key="4">
    <source>
        <dbReference type="SMART" id="SM00736"/>
    </source>
</evidence>
<dbReference type="Pfam" id="PF05345">
    <property type="entry name" value="He_PIG"/>
    <property type="match status" value="3"/>
</dbReference>
<feature type="transmembrane region" description="Helical" evidence="2">
    <location>
        <begin position="463"/>
        <end position="486"/>
    </location>
</feature>
<dbReference type="SUPFAM" id="SSF49313">
    <property type="entry name" value="Cadherin-like"/>
    <property type="match status" value="4"/>
</dbReference>
<dbReference type="SMART" id="SM00736">
    <property type="entry name" value="CADG"/>
    <property type="match status" value="4"/>
</dbReference>
<dbReference type="InterPro" id="IPR015919">
    <property type="entry name" value="Cadherin-like_sf"/>
</dbReference>
<name>A0ABR3GR98_9PEZI</name>
<feature type="region of interest" description="Disordered" evidence="1">
    <location>
        <begin position="490"/>
        <end position="510"/>
    </location>
</feature>
<feature type="domain" description="Dystroglycan-type cadherin-like" evidence="4">
    <location>
        <begin position="19"/>
        <end position="116"/>
    </location>
</feature>
<feature type="domain" description="Dystroglycan-type cadherin-like" evidence="4">
    <location>
        <begin position="329"/>
        <end position="420"/>
    </location>
</feature>